<protein>
    <submittedName>
        <fullName evidence="1">Uncharacterized protein</fullName>
    </submittedName>
</protein>
<evidence type="ECO:0000313" key="2">
    <source>
        <dbReference type="Proteomes" id="UP001139353"/>
    </source>
</evidence>
<dbReference type="RefSeq" id="WP_275685311.1">
    <property type="nucleotide sequence ID" value="NZ_JAJLJH010000013.1"/>
</dbReference>
<proteinExistence type="predicted"/>
<reference evidence="1" key="1">
    <citation type="submission" date="2021-11" db="EMBL/GenBank/DDBJ databases">
        <title>BS-T2-15 a new species belonging to the Comamonadaceae family isolated from the soil of a French oak forest.</title>
        <authorList>
            <person name="Mieszkin S."/>
            <person name="Alain K."/>
        </authorList>
    </citation>
    <scope>NUCLEOTIDE SEQUENCE</scope>
    <source>
        <strain evidence="1">BS-T2-15</strain>
    </source>
</reference>
<dbReference type="Proteomes" id="UP001139353">
    <property type="component" value="Unassembled WGS sequence"/>
</dbReference>
<dbReference type="AlphaFoldDB" id="A0A9X1YQ11"/>
<gene>
    <name evidence="1" type="ORF">LPC04_26380</name>
</gene>
<organism evidence="1 2">
    <name type="scientific">Scleromatobacter humisilvae</name>
    <dbReference type="NCBI Taxonomy" id="2897159"/>
    <lineage>
        <taxon>Bacteria</taxon>
        <taxon>Pseudomonadati</taxon>
        <taxon>Pseudomonadota</taxon>
        <taxon>Betaproteobacteria</taxon>
        <taxon>Burkholderiales</taxon>
        <taxon>Sphaerotilaceae</taxon>
        <taxon>Scleromatobacter</taxon>
    </lineage>
</organism>
<accession>A0A9X1YQ11</accession>
<dbReference type="EMBL" id="JAJLJH010000013">
    <property type="protein sequence ID" value="MCK9689260.1"/>
    <property type="molecule type" value="Genomic_DNA"/>
</dbReference>
<evidence type="ECO:0000313" key="1">
    <source>
        <dbReference type="EMBL" id="MCK9689260.1"/>
    </source>
</evidence>
<keyword evidence="2" id="KW-1185">Reference proteome</keyword>
<name>A0A9X1YQ11_9BURK</name>
<comment type="caution">
    <text evidence="1">The sequence shown here is derived from an EMBL/GenBank/DDBJ whole genome shotgun (WGS) entry which is preliminary data.</text>
</comment>
<sequence>MTASQHPNWRVTIALGLVAAGVVAGALGRADEPADAATRPATCADLAPCLHLWPPGAPRTGPGDRVRLVVAIIMGCHWEPCDRG</sequence>